<dbReference type="FunFam" id="1.10.340.70:FF:000001">
    <property type="entry name" value="Retrovirus-related Pol polyprotein from transposon gypsy-like Protein"/>
    <property type="match status" value="1"/>
</dbReference>
<dbReference type="Gene3D" id="3.10.20.370">
    <property type="match status" value="1"/>
</dbReference>
<dbReference type="InterPro" id="IPR041588">
    <property type="entry name" value="Integrase_H2C2"/>
</dbReference>
<evidence type="ECO:0000313" key="4">
    <source>
        <dbReference type="EnsemblPlants" id="TuG1812G0200002038.01.T01.cds411073"/>
    </source>
</evidence>
<accession>A0A8R7PCT7</accession>
<evidence type="ECO:0008006" key="6">
    <source>
        <dbReference type="Google" id="ProtNLM"/>
    </source>
</evidence>
<name>A0A8R7PCT7_TRIUA</name>
<evidence type="ECO:0000313" key="5">
    <source>
        <dbReference type="Proteomes" id="UP000015106"/>
    </source>
</evidence>
<proteinExistence type="predicted"/>
<dbReference type="InterPro" id="IPR043502">
    <property type="entry name" value="DNA/RNA_pol_sf"/>
</dbReference>
<dbReference type="Proteomes" id="UP000015106">
    <property type="component" value="Chromosome 2"/>
</dbReference>
<dbReference type="InterPro" id="IPR041577">
    <property type="entry name" value="RT_RNaseH_2"/>
</dbReference>
<dbReference type="PANTHER" id="PTHR37984">
    <property type="entry name" value="PROTEIN CBG26694"/>
    <property type="match status" value="1"/>
</dbReference>
<feature type="domain" description="Integrase zinc-binding" evidence="3">
    <location>
        <begin position="230"/>
        <end position="287"/>
    </location>
</feature>
<dbReference type="SUPFAM" id="SSF53098">
    <property type="entry name" value="Ribonuclease H-like"/>
    <property type="match status" value="1"/>
</dbReference>
<evidence type="ECO:0000256" key="1">
    <source>
        <dbReference type="ARBA" id="ARBA00023268"/>
    </source>
</evidence>
<dbReference type="GO" id="GO:0003824">
    <property type="term" value="F:catalytic activity"/>
    <property type="evidence" value="ECO:0007669"/>
    <property type="project" value="UniProtKB-KW"/>
</dbReference>
<reference evidence="4" key="3">
    <citation type="submission" date="2022-06" db="UniProtKB">
        <authorList>
            <consortium name="EnsemblPlants"/>
        </authorList>
    </citation>
    <scope>IDENTIFICATION</scope>
</reference>
<organism evidence="4 5">
    <name type="scientific">Triticum urartu</name>
    <name type="common">Red wild einkorn</name>
    <name type="synonym">Crithodium urartu</name>
    <dbReference type="NCBI Taxonomy" id="4572"/>
    <lineage>
        <taxon>Eukaryota</taxon>
        <taxon>Viridiplantae</taxon>
        <taxon>Streptophyta</taxon>
        <taxon>Embryophyta</taxon>
        <taxon>Tracheophyta</taxon>
        <taxon>Spermatophyta</taxon>
        <taxon>Magnoliopsida</taxon>
        <taxon>Liliopsida</taxon>
        <taxon>Poales</taxon>
        <taxon>Poaceae</taxon>
        <taxon>BOP clade</taxon>
        <taxon>Pooideae</taxon>
        <taxon>Triticodae</taxon>
        <taxon>Triticeae</taxon>
        <taxon>Triticinae</taxon>
        <taxon>Triticum</taxon>
    </lineage>
</organism>
<dbReference type="PANTHER" id="PTHR37984:SF5">
    <property type="entry name" value="PROTEIN NYNRIN-LIKE"/>
    <property type="match status" value="1"/>
</dbReference>
<dbReference type="Gene3D" id="3.30.420.10">
    <property type="entry name" value="Ribonuclease H-like superfamily/Ribonuclease H"/>
    <property type="match status" value="1"/>
</dbReference>
<dbReference type="InterPro" id="IPR012337">
    <property type="entry name" value="RNaseH-like_sf"/>
</dbReference>
<dbReference type="Pfam" id="PF17919">
    <property type="entry name" value="RT_RNaseH_2"/>
    <property type="match status" value="1"/>
</dbReference>
<sequence length="348" mass="39458">MLACPLTNLLRKNTPFQRTEATQSAFDALKTSLTTAPTLALPDFTKPFTIETDACEYGVGAVLQQDGHPIAYLSKALGPRTKGLSTYEKEYLAIVLVVEQWRPYLQFGEFMVKTDQRNLVHLEEQRLHTPWQQKAFTKMLGLQYRICYRKGTENSAADALSRRPVENSAHLHAISVCQPAWLQEIVKGYDSDPETQQLITQLAVAPVADGKFTLTKWIVRFKGRVWLGNNTKLQQQIMRALHDTAVGGHSGFPATYRRIKHLFAWPGMKHQIKEHVQTCQVCQQAKPDRAQYPGLLHPLPVAKRCWDLVSLDFIGGLPQSRNYNCILVVVDTFSKYAHFLPVKHLYTA</sequence>
<dbReference type="CDD" id="cd09274">
    <property type="entry name" value="RNase_HI_RT_Ty3"/>
    <property type="match status" value="1"/>
</dbReference>
<feature type="domain" description="Reverse transcriptase/retrotransposon-derived protein RNase H-like" evidence="2">
    <location>
        <begin position="19"/>
        <end position="112"/>
    </location>
</feature>
<dbReference type="Gene3D" id="1.10.340.70">
    <property type="match status" value="1"/>
</dbReference>
<dbReference type="AlphaFoldDB" id="A0A8R7PCT7"/>
<evidence type="ECO:0000259" key="2">
    <source>
        <dbReference type="Pfam" id="PF17919"/>
    </source>
</evidence>
<protein>
    <recommendedName>
        <fullName evidence="6">Integrase catalytic domain-containing protein</fullName>
    </recommendedName>
</protein>
<dbReference type="InterPro" id="IPR050951">
    <property type="entry name" value="Retrovirus_Pol_polyprotein"/>
</dbReference>
<dbReference type="Gramene" id="TuG1812G0200002038.01.T01">
    <property type="protein sequence ID" value="TuG1812G0200002038.01.T01.cds411073"/>
    <property type="gene ID" value="TuG1812G0200002038.01"/>
</dbReference>
<dbReference type="EnsemblPlants" id="TuG1812G0200002038.01.T01">
    <property type="protein sequence ID" value="TuG1812G0200002038.01.T01.cds411073"/>
    <property type="gene ID" value="TuG1812G0200002038.01"/>
</dbReference>
<dbReference type="Pfam" id="PF17921">
    <property type="entry name" value="Integrase_H2C2"/>
    <property type="match status" value="1"/>
</dbReference>
<reference evidence="5" key="1">
    <citation type="journal article" date="2013" name="Nature">
        <title>Draft genome of the wheat A-genome progenitor Triticum urartu.</title>
        <authorList>
            <person name="Ling H.Q."/>
            <person name="Zhao S."/>
            <person name="Liu D."/>
            <person name="Wang J."/>
            <person name="Sun H."/>
            <person name="Zhang C."/>
            <person name="Fan H."/>
            <person name="Li D."/>
            <person name="Dong L."/>
            <person name="Tao Y."/>
            <person name="Gao C."/>
            <person name="Wu H."/>
            <person name="Li Y."/>
            <person name="Cui Y."/>
            <person name="Guo X."/>
            <person name="Zheng S."/>
            <person name="Wang B."/>
            <person name="Yu K."/>
            <person name="Liang Q."/>
            <person name="Yang W."/>
            <person name="Lou X."/>
            <person name="Chen J."/>
            <person name="Feng M."/>
            <person name="Jian J."/>
            <person name="Zhang X."/>
            <person name="Luo G."/>
            <person name="Jiang Y."/>
            <person name="Liu J."/>
            <person name="Wang Z."/>
            <person name="Sha Y."/>
            <person name="Zhang B."/>
            <person name="Wu H."/>
            <person name="Tang D."/>
            <person name="Shen Q."/>
            <person name="Xue P."/>
            <person name="Zou S."/>
            <person name="Wang X."/>
            <person name="Liu X."/>
            <person name="Wang F."/>
            <person name="Yang Y."/>
            <person name="An X."/>
            <person name="Dong Z."/>
            <person name="Zhang K."/>
            <person name="Zhang X."/>
            <person name="Luo M.C."/>
            <person name="Dvorak J."/>
            <person name="Tong Y."/>
            <person name="Wang J."/>
            <person name="Yang H."/>
            <person name="Li Z."/>
            <person name="Wang D."/>
            <person name="Zhang A."/>
            <person name="Wang J."/>
        </authorList>
    </citation>
    <scope>NUCLEOTIDE SEQUENCE</scope>
    <source>
        <strain evidence="5">cv. G1812</strain>
    </source>
</reference>
<keyword evidence="1" id="KW-0511">Multifunctional enzyme</keyword>
<keyword evidence="5" id="KW-1185">Reference proteome</keyword>
<reference evidence="4" key="2">
    <citation type="submission" date="2018-03" db="EMBL/GenBank/DDBJ databases">
        <title>The Triticum urartu genome reveals the dynamic nature of wheat genome evolution.</title>
        <authorList>
            <person name="Ling H."/>
            <person name="Ma B."/>
            <person name="Shi X."/>
            <person name="Liu H."/>
            <person name="Dong L."/>
            <person name="Sun H."/>
            <person name="Cao Y."/>
            <person name="Gao Q."/>
            <person name="Zheng S."/>
            <person name="Li Y."/>
            <person name="Yu Y."/>
            <person name="Du H."/>
            <person name="Qi M."/>
            <person name="Li Y."/>
            <person name="Yu H."/>
            <person name="Cui Y."/>
            <person name="Wang N."/>
            <person name="Chen C."/>
            <person name="Wu H."/>
            <person name="Zhao Y."/>
            <person name="Zhang J."/>
            <person name="Li Y."/>
            <person name="Zhou W."/>
            <person name="Zhang B."/>
            <person name="Hu W."/>
            <person name="Eijk M."/>
            <person name="Tang J."/>
            <person name="Witsenboer H."/>
            <person name="Zhao S."/>
            <person name="Li Z."/>
            <person name="Zhang A."/>
            <person name="Wang D."/>
            <person name="Liang C."/>
        </authorList>
    </citation>
    <scope>NUCLEOTIDE SEQUENCE [LARGE SCALE GENOMIC DNA]</scope>
    <source>
        <strain evidence="4">cv. G1812</strain>
    </source>
</reference>
<dbReference type="InterPro" id="IPR036397">
    <property type="entry name" value="RNaseH_sf"/>
</dbReference>
<evidence type="ECO:0000259" key="3">
    <source>
        <dbReference type="Pfam" id="PF17921"/>
    </source>
</evidence>
<dbReference type="GO" id="GO:0003676">
    <property type="term" value="F:nucleic acid binding"/>
    <property type="evidence" value="ECO:0007669"/>
    <property type="project" value="InterPro"/>
</dbReference>
<dbReference type="SUPFAM" id="SSF56672">
    <property type="entry name" value="DNA/RNA polymerases"/>
    <property type="match status" value="1"/>
</dbReference>